<evidence type="ECO:0000313" key="2">
    <source>
        <dbReference type="EMBL" id="TFD84931.1"/>
    </source>
</evidence>
<dbReference type="AlphaFoldDB" id="A0A4R9BJQ0"/>
<dbReference type="RefSeq" id="WP_134530793.1">
    <property type="nucleotide sequence ID" value="NZ_SOHN01000019.1"/>
</dbReference>
<sequence>MRIPSRHRPLHNVVLGALLLSLLLSGCMATPAPPVTVSPVPVATAVPTKTPPVFASNEEALAAATAFYVSYQGMSNTISREGGMDPQRITSFVTADMLPGEIASFERLSEKEVHLVGDLAFDSMTIQSANLQKGSVVVYMCLDVSATDVVDSEGVSVVPPDRVSRHPLQVALTEDSTTNRLLLERSELWTGTNFC</sequence>
<dbReference type="Proteomes" id="UP000297626">
    <property type="component" value="Unassembled WGS sequence"/>
</dbReference>
<comment type="caution">
    <text evidence="2">The sequence shown here is derived from an EMBL/GenBank/DDBJ whole genome shotgun (WGS) entry which is preliminary data.</text>
</comment>
<evidence type="ECO:0000313" key="3">
    <source>
        <dbReference type="Proteomes" id="UP000297626"/>
    </source>
</evidence>
<protein>
    <submittedName>
        <fullName evidence="2">Uncharacterized protein</fullName>
    </submittedName>
</protein>
<feature type="signal peptide" evidence="1">
    <location>
        <begin position="1"/>
        <end position="29"/>
    </location>
</feature>
<dbReference type="PROSITE" id="PS51257">
    <property type="entry name" value="PROKAR_LIPOPROTEIN"/>
    <property type="match status" value="1"/>
</dbReference>
<accession>A0A4R9BJQ0</accession>
<feature type="chain" id="PRO_5020237052" evidence="1">
    <location>
        <begin position="30"/>
        <end position="195"/>
    </location>
</feature>
<name>A0A4R9BJQ0_9MICO</name>
<evidence type="ECO:0000256" key="1">
    <source>
        <dbReference type="SAM" id="SignalP"/>
    </source>
</evidence>
<organism evidence="2 3">
    <name type="scientific">Cryobacterium serini</name>
    <dbReference type="NCBI Taxonomy" id="1259201"/>
    <lineage>
        <taxon>Bacteria</taxon>
        <taxon>Bacillati</taxon>
        <taxon>Actinomycetota</taxon>
        <taxon>Actinomycetes</taxon>
        <taxon>Micrococcales</taxon>
        <taxon>Microbacteriaceae</taxon>
        <taxon>Cryobacterium</taxon>
    </lineage>
</organism>
<reference evidence="2 3" key="1">
    <citation type="submission" date="2019-03" db="EMBL/GenBank/DDBJ databases">
        <title>Genomics of glacier-inhabiting Cryobacterium strains.</title>
        <authorList>
            <person name="Liu Q."/>
            <person name="Xin Y.-H."/>
        </authorList>
    </citation>
    <scope>NUCLEOTIDE SEQUENCE [LARGE SCALE GENOMIC DNA]</scope>
    <source>
        <strain evidence="2 3">Sr54</strain>
    </source>
</reference>
<proteinExistence type="predicted"/>
<dbReference type="EMBL" id="SOHN01000019">
    <property type="protein sequence ID" value="TFD84931.1"/>
    <property type="molecule type" value="Genomic_DNA"/>
</dbReference>
<keyword evidence="3" id="KW-1185">Reference proteome</keyword>
<gene>
    <name evidence="2" type="ORF">E3T51_16455</name>
</gene>
<keyword evidence="1" id="KW-0732">Signal</keyword>